<proteinExistence type="predicted"/>
<dbReference type="Gene3D" id="2.60.40.10">
    <property type="entry name" value="Immunoglobulins"/>
    <property type="match status" value="2"/>
</dbReference>
<evidence type="ECO:0000256" key="1">
    <source>
        <dbReference type="SAM" id="Phobius"/>
    </source>
</evidence>
<accession>A0A5B9DDK8</accession>
<reference evidence="2 3" key="2">
    <citation type="journal article" date="2024" name="Int. J. Syst. Evol. Microbiol.">
        <title>Promethearchaeum syntrophicum gen. nov., sp. nov., an anaerobic, obligately syntrophic archaeon, the first isolate of the lineage 'Asgard' archaea, and proposal of the new archaeal phylum Promethearchaeota phyl. nov. and kingdom Promethearchaeati regn. nov.</title>
        <authorList>
            <person name="Imachi H."/>
            <person name="Nobu M.K."/>
            <person name="Kato S."/>
            <person name="Takaki Y."/>
            <person name="Miyazaki M."/>
            <person name="Miyata M."/>
            <person name="Ogawara M."/>
            <person name="Saito Y."/>
            <person name="Sakai S."/>
            <person name="Tahara Y.O."/>
            <person name="Takano Y."/>
            <person name="Tasumi E."/>
            <person name="Uematsu K."/>
            <person name="Yoshimura T."/>
            <person name="Itoh T."/>
            <person name="Ohkuma M."/>
            <person name="Takai K."/>
        </authorList>
    </citation>
    <scope>NUCLEOTIDE SEQUENCE [LARGE SCALE GENOMIC DNA]</scope>
    <source>
        <strain evidence="2 3">MK-D1</strain>
    </source>
</reference>
<dbReference type="AlphaFoldDB" id="A0A5B9DDK8"/>
<dbReference type="InterPro" id="IPR013783">
    <property type="entry name" value="Ig-like_fold"/>
</dbReference>
<feature type="transmembrane region" description="Helical" evidence="1">
    <location>
        <begin position="632"/>
        <end position="655"/>
    </location>
</feature>
<keyword evidence="1" id="KW-0472">Membrane</keyword>
<name>A0A5B9DDK8_9ARCH</name>
<evidence type="ECO:0000313" key="3">
    <source>
        <dbReference type="Proteomes" id="UP000321408"/>
    </source>
</evidence>
<dbReference type="GeneID" id="41330767"/>
<organism evidence="2 3">
    <name type="scientific">Promethearchaeum syntrophicum</name>
    <dbReference type="NCBI Taxonomy" id="2594042"/>
    <lineage>
        <taxon>Archaea</taxon>
        <taxon>Promethearchaeati</taxon>
        <taxon>Promethearchaeota</taxon>
        <taxon>Promethearchaeia</taxon>
        <taxon>Promethearchaeales</taxon>
        <taxon>Promethearchaeaceae</taxon>
        <taxon>Promethearchaeum</taxon>
    </lineage>
</organism>
<dbReference type="Proteomes" id="UP000321408">
    <property type="component" value="Chromosome"/>
</dbReference>
<evidence type="ECO:0000313" key="2">
    <source>
        <dbReference type="EMBL" id="QEE16957.1"/>
    </source>
</evidence>
<dbReference type="KEGG" id="psyt:DSAG12_02788"/>
<keyword evidence="1" id="KW-1133">Transmembrane helix</keyword>
<sequence length="659" mass="72982">MKKVNYKRKITALLLISVFSLSNIIFFEEIKLQNENCRSTTLSENQELMTPKKSDFLMVSVSPTSASKTISDTQQTFTYDLRDILDAYGGEWFIAIDSDPYVSQGFYSLSWSMSEKLYMDTVTYTSDTGLSIGTYNIHAKFTSTYGDVFEDATLQITNNPPPAPDNVNTYENPCYDGTASITWDKSLGATKYQLYEATSSGGAYSAIGPELGDVGSTTVSKTSEQTRFYKVKAGEVSGAWSSLSSSYAEISWSKPNSPTLSSPTTQTVYNNNSFSVTRASVGSYVDGFDWEVSIDGGTYADWSTSSLSTLSYNPPAGDHTYRFRLRVRNANFGVWSDYGESGIITISSPSTPLNFQVSEETCYDGLVTFSWTATTGATSYSLYEATTSDGTYTEIDSSIIESTTSIQKSSEDVLFFKLKAVNDVGESDFTGFIEVIWSAPETPIITTPITQTVYTTDLISVTRDSVEIYVDEFDWEISIDGEAYENLSTSILNSVSYNPPEEDHTYQFRLRVRNSEFGIWSEYGYSGILSIILADTDKPVINSPDDISYISTTTGNNITWTVSDNNPYQFQLFIDEIGQGVNIWDENELVFNIDGLSIGSHNVTLWICDNEGNWVQDQVNVTVINGQIPSKFSGLAIGSISAIFILGIMISIFIIKRKK</sequence>
<dbReference type="EMBL" id="CP042905">
    <property type="protein sequence ID" value="QEE16957.1"/>
    <property type="molecule type" value="Genomic_DNA"/>
</dbReference>
<dbReference type="RefSeq" id="WP_147663880.1">
    <property type="nucleotide sequence ID" value="NZ_CP042905.2"/>
</dbReference>
<gene>
    <name evidence="2" type="ORF">DSAG12_02788</name>
</gene>
<keyword evidence="1" id="KW-0812">Transmembrane</keyword>
<reference evidence="2 3" key="1">
    <citation type="journal article" date="2020" name="Nature">
        <title>Isolation of an archaeon at the prokaryote-eukaryote interface.</title>
        <authorList>
            <person name="Imachi H."/>
            <person name="Nobu M.K."/>
            <person name="Nakahara N."/>
            <person name="Morono Y."/>
            <person name="Ogawara M."/>
            <person name="Takaki Y."/>
            <person name="Takano Y."/>
            <person name="Uematsu K."/>
            <person name="Ikuta T."/>
            <person name="Ito M."/>
            <person name="Matsui Y."/>
            <person name="Miyazaki M."/>
            <person name="Murata K."/>
            <person name="Saito Y."/>
            <person name="Sakai S."/>
            <person name="Song C."/>
            <person name="Tasumi E."/>
            <person name="Yamanaka Y."/>
            <person name="Yamaguchi T."/>
            <person name="Kamagata Y."/>
            <person name="Tamaki H."/>
            <person name="Takai K."/>
        </authorList>
    </citation>
    <scope>NUCLEOTIDE SEQUENCE [LARGE SCALE GENOMIC DNA]</scope>
    <source>
        <strain evidence="2 3">MK-D1</strain>
    </source>
</reference>
<evidence type="ECO:0008006" key="4">
    <source>
        <dbReference type="Google" id="ProtNLM"/>
    </source>
</evidence>
<keyword evidence="3" id="KW-1185">Reference proteome</keyword>
<protein>
    <recommendedName>
        <fullName evidence="4">Fibronectin type III domain protein</fullName>
    </recommendedName>
</protein>